<dbReference type="SUPFAM" id="SSF50729">
    <property type="entry name" value="PH domain-like"/>
    <property type="match status" value="1"/>
</dbReference>
<reference evidence="6" key="1">
    <citation type="submission" date="2020-06" db="EMBL/GenBank/DDBJ databases">
        <title>Draft genome of Bugula neritina, a colonial animal packing powerful symbionts and potential medicines.</title>
        <authorList>
            <person name="Rayko M."/>
        </authorList>
    </citation>
    <scope>NUCLEOTIDE SEQUENCE [LARGE SCALE GENOMIC DNA]</scope>
    <source>
        <strain evidence="6">Kwan_BN1</strain>
    </source>
</reference>
<dbReference type="SMART" id="SM00252">
    <property type="entry name" value="SH2"/>
    <property type="match status" value="1"/>
</dbReference>
<feature type="domain" description="SH2" evidence="5">
    <location>
        <begin position="183"/>
        <end position="291"/>
    </location>
</feature>
<evidence type="ECO:0000313" key="7">
    <source>
        <dbReference type="Proteomes" id="UP000593567"/>
    </source>
</evidence>
<dbReference type="OrthoDB" id="6273691at2759"/>
<name>A0A7J7JZK2_BUGNE</name>
<comment type="similarity">
    <text evidence="1">Belongs to the PTEN phosphatase protein family.</text>
</comment>
<dbReference type="InterPro" id="IPR011993">
    <property type="entry name" value="PH-like_dom_sf"/>
</dbReference>
<evidence type="ECO:0000259" key="5">
    <source>
        <dbReference type="PROSITE" id="PS50001"/>
    </source>
</evidence>
<organism evidence="6 7">
    <name type="scientific">Bugula neritina</name>
    <name type="common">Brown bryozoan</name>
    <name type="synonym">Sertularia neritina</name>
    <dbReference type="NCBI Taxonomy" id="10212"/>
    <lineage>
        <taxon>Eukaryota</taxon>
        <taxon>Metazoa</taxon>
        <taxon>Spiralia</taxon>
        <taxon>Lophotrochozoa</taxon>
        <taxon>Bryozoa</taxon>
        <taxon>Gymnolaemata</taxon>
        <taxon>Cheilostomatida</taxon>
        <taxon>Flustrina</taxon>
        <taxon>Buguloidea</taxon>
        <taxon>Bugulidae</taxon>
        <taxon>Bugula</taxon>
    </lineage>
</organism>
<dbReference type="AlphaFoldDB" id="A0A7J7JZK2"/>
<dbReference type="Pfam" id="PF08416">
    <property type="entry name" value="PTB"/>
    <property type="match status" value="1"/>
</dbReference>
<dbReference type="Pfam" id="PF00017">
    <property type="entry name" value="SH2"/>
    <property type="match status" value="1"/>
</dbReference>
<dbReference type="InterPro" id="IPR033929">
    <property type="entry name" value="Tensin_PTB"/>
</dbReference>
<dbReference type="Gene3D" id="2.30.29.30">
    <property type="entry name" value="Pleckstrin-homology domain (PH domain)/Phosphotyrosine-binding domain (PTB)"/>
    <property type="match status" value="1"/>
</dbReference>
<gene>
    <name evidence="6" type="ORF">EB796_010369</name>
</gene>
<dbReference type="PRINTS" id="PR00401">
    <property type="entry name" value="SH2DOMAIN"/>
</dbReference>
<feature type="compositionally biased region" description="Low complexity" evidence="4">
    <location>
        <begin position="48"/>
        <end position="57"/>
    </location>
</feature>
<dbReference type="SUPFAM" id="SSF55550">
    <property type="entry name" value="SH2 domain"/>
    <property type="match status" value="1"/>
</dbReference>
<dbReference type="PANTHER" id="PTHR45734:SF10">
    <property type="entry name" value="BLISTERY, ISOFORM A"/>
    <property type="match status" value="1"/>
</dbReference>
<dbReference type="PANTHER" id="PTHR45734">
    <property type="entry name" value="TENSIN"/>
    <property type="match status" value="1"/>
</dbReference>
<evidence type="ECO:0000313" key="6">
    <source>
        <dbReference type="EMBL" id="KAF6031325.1"/>
    </source>
</evidence>
<proteinExistence type="inferred from homology"/>
<dbReference type="Proteomes" id="UP000593567">
    <property type="component" value="Unassembled WGS sequence"/>
</dbReference>
<keyword evidence="2 3" id="KW-0727">SH2 domain</keyword>
<evidence type="ECO:0000256" key="4">
    <source>
        <dbReference type="SAM" id="MobiDB-lite"/>
    </source>
</evidence>
<feature type="region of interest" description="Disordered" evidence="4">
    <location>
        <begin position="18"/>
        <end position="58"/>
    </location>
</feature>
<dbReference type="GO" id="GO:0005925">
    <property type="term" value="C:focal adhesion"/>
    <property type="evidence" value="ECO:0007669"/>
    <property type="project" value="TreeGrafter"/>
</dbReference>
<accession>A0A7J7JZK2</accession>
<dbReference type="Gene3D" id="3.30.505.10">
    <property type="entry name" value="SH2 domain"/>
    <property type="match status" value="1"/>
</dbReference>
<protein>
    <submittedName>
        <fullName evidence="6">TNS3</fullName>
    </submittedName>
</protein>
<dbReference type="EMBL" id="VXIV02001625">
    <property type="protein sequence ID" value="KAF6031325.1"/>
    <property type="molecule type" value="Genomic_DNA"/>
</dbReference>
<dbReference type="CDD" id="cd01213">
    <property type="entry name" value="PTB_tensin"/>
    <property type="match status" value="1"/>
</dbReference>
<sequence length="467" mass="49665">MGNNTAASQRYGYTTSHSYNSGLSHADHGNVLPPNQTLHVNTGHAHGGHSSASQHGHVQFSNGHAADHLGMQDLHNQSVTGQRVNAAAYGGVASAGYSHGMTSSAAATGSRYNLYNAAPLSPVAASFHGSMLPTQTGPPSVYHGVSYGSRRGSMQSLVAASEVFGSENNHVTAKFVKDTSKYWYKPAISREDVINQLKGTVPGTFIVRDSSSFPGAFGLAVRVGQLPANIQVKPGSDLAAEHVRFYLIEPTAKGVKLKGCSNEPVFASLAALIYQHTITPLALPCKLLLPDPDRVNSFNMVGGVDQVDGSLSSPGMNGDVTSSASELLKHGAACSVVYLNNVDTESLTGPQAVSKAVQQTFTKGLLDTTVATFKVSNDGITVTDTNHRLFFRQHFPRDSVSFCGIDPADRRFTQTLDNGMNIKEARLFGFVAKKKKGGNHCLLFAEMDPEQPATAVVNFVTKVMMNK</sequence>
<dbReference type="InterPro" id="IPR000980">
    <property type="entry name" value="SH2"/>
</dbReference>
<evidence type="ECO:0000256" key="1">
    <source>
        <dbReference type="ARBA" id="ARBA00007881"/>
    </source>
</evidence>
<comment type="caution">
    <text evidence="6">The sequence shown here is derived from an EMBL/GenBank/DDBJ whole genome shotgun (WGS) entry which is preliminary data.</text>
</comment>
<keyword evidence="7" id="KW-1185">Reference proteome</keyword>
<dbReference type="InterPro" id="IPR036860">
    <property type="entry name" value="SH2_dom_sf"/>
</dbReference>
<dbReference type="PROSITE" id="PS50001">
    <property type="entry name" value="SH2"/>
    <property type="match status" value="1"/>
</dbReference>
<dbReference type="InterPro" id="IPR051484">
    <property type="entry name" value="Tensin_PTEN_phosphatase"/>
</dbReference>
<dbReference type="InterPro" id="IPR013625">
    <property type="entry name" value="PTB"/>
</dbReference>
<dbReference type="InterPro" id="IPR006020">
    <property type="entry name" value="PTB/PI_dom"/>
</dbReference>
<evidence type="ECO:0000256" key="3">
    <source>
        <dbReference type="PROSITE-ProRule" id="PRU00191"/>
    </source>
</evidence>
<evidence type="ECO:0000256" key="2">
    <source>
        <dbReference type="ARBA" id="ARBA00022999"/>
    </source>
</evidence>
<dbReference type="SMART" id="SM00462">
    <property type="entry name" value="PTB"/>
    <property type="match status" value="1"/>
</dbReference>